<dbReference type="AlphaFoldDB" id="A0AAV4WR37"/>
<dbReference type="Proteomes" id="UP001054945">
    <property type="component" value="Unassembled WGS sequence"/>
</dbReference>
<keyword evidence="2" id="KW-1185">Reference proteome</keyword>
<protein>
    <submittedName>
        <fullName evidence="1">Uncharacterized protein</fullName>
    </submittedName>
</protein>
<reference evidence="1 2" key="1">
    <citation type="submission" date="2021-06" db="EMBL/GenBank/DDBJ databases">
        <title>Caerostris extrusa draft genome.</title>
        <authorList>
            <person name="Kono N."/>
            <person name="Arakawa K."/>
        </authorList>
    </citation>
    <scope>NUCLEOTIDE SEQUENCE [LARGE SCALE GENOMIC DNA]</scope>
</reference>
<gene>
    <name evidence="1" type="ORF">CEXT_5801</name>
</gene>
<comment type="caution">
    <text evidence="1">The sequence shown here is derived from an EMBL/GenBank/DDBJ whole genome shotgun (WGS) entry which is preliminary data.</text>
</comment>
<accession>A0AAV4WR37</accession>
<evidence type="ECO:0000313" key="1">
    <source>
        <dbReference type="EMBL" id="GIY85386.1"/>
    </source>
</evidence>
<sequence length="138" mass="16511">MEGFSSKEGSIEFDGRRFEYVIEIRRIRRDRKEVKYLERWRPPKMNGGEKMGVMRRWTTSFGKVHQERVTRSLWIQRVLQYNRSGWPRLHFPKSNPVYLTKKRCARISTVIKKKDIAQNLYDAYAAALIGYSTDDDDF</sequence>
<name>A0AAV4WR37_CAEEX</name>
<proteinExistence type="predicted"/>
<evidence type="ECO:0000313" key="2">
    <source>
        <dbReference type="Proteomes" id="UP001054945"/>
    </source>
</evidence>
<organism evidence="1 2">
    <name type="scientific">Caerostris extrusa</name>
    <name type="common">Bark spider</name>
    <name type="synonym">Caerostris bankana</name>
    <dbReference type="NCBI Taxonomy" id="172846"/>
    <lineage>
        <taxon>Eukaryota</taxon>
        <taxon>Metazoa</taxon>
        <taxon>Ecdysozoa</taxon>
        <taxon>Arthropoda</taxon>
        <taxon>Chelicerata</taxon>
        <taxon>Arachnida</taxon>
        <taxon>Araneae</taxon>
        <taxon>Araneomorphae</taxon>
        <taxon>Entelegynae</taxon>
        <taxon>Araneoidea</taxon>
        <taxon>Araneidae</taxon>
        <taxon>Caerostris</taxon>
    </lineage>
</organism>
<dbReference type="EMBL" id="BPLR01016652">
    <property type="protein sequence ID" value="GIY85386.1"/>
    <property type="molecule type" value="Genomic_DNA"/>
</dbReference>